<comment type="cofactor">
    <cofactor evidence="1">
        <name>thiamine diphosphate</name>
        <dbReference type="ChEBI" id="CHEBI:58937"/>
    </cofactor>
</comment>
<protein>
    <recommendedName>
        <fullName evidence="4">Dehydrogenase E1 component domain-containing protein</fullName>
    </recommendedName>
</protein>
<dbReference type="InterPro" id="IPR050642">
    <property type="entry name" value="PDH_E1_Alpha_Subunit"/>
</dbReference>
<feature type="domain" description="Dehydrogenase E1 component" evidence="4">
    <location>
        <begin position="20"/>
        <end position="298"/>
    </location>
</feature>
<dbReference type="Proteomes" id="UP000179281">
    <property type="component" value="Unassembled WGS sequence"/>
</dbReference>
<gene>
    <name evidence="5" type="ORF">A3G64_01310</name>
</gene>
<accession>A0A1G2CNP6</accession>
<evidence type="ECO:0000313" key="6">
    <source>
        <dbReference type="Proteomes" id="UP000179281"/>
    </source>
</evidence>
<keyword evidence="3" id="KW-0786">Thiamine pyrophosphate</keyword>
<evidence type="ECO:0000256" key="1">
    <source>
        <dbReference type="ARBA" id="ARBA00001964"/>
    </source>
</evidence>
<name>A0A1G2CNP6_9BACT</name>
<dbReference type="Pfam" id="PF00676">
    <property type="entry name" value="E1_dh"/>
    <property type="match status" value="1"/>
</dbReference>
<dbReference type="GO" id="GO:0006086">
    <property type="term" value="P:pyruvate decarboxylation to acetyl-CoA"/>
    <property type="evidence" value="ECO:0007669"/>
    <property type="project" value="TreeGrafter"/>
</dbReference>
<proteinExistence type="predicted"/>
<dbReference type="GO" id="GO:0004739">
    <property type="term" value="F:pyruvate dehydrogenase (acetyl-transferring) activity"/>
    <property type="evidence" value="ECO:0007669"/>
    <property type="project" value="TreeGrafter"/>
</dbReference>
<sequence length="301" mass="33697">MFRNGLRLLREPELGLRLYKNMVRARMFERRLIRLAQENKLQWPIYPSYGQEACGIGVSAAAAERDLFLLTLNYRVIPYVVGRNVGLQKYTDAFFHCLPAPDSREFFDKGFAPFSDSLGAHFGLALGWGLAFKSSGADRVCVCVFGDGAATRGTFHGAMNLSALLGLPILWVCETNQYSVSTPRSLLSAASSFADHAASYRMRSSAVDGNDVLEVCRRVKKELEAVRKDAKPAFIELMTYRMKEHAFGDPDDYRSVSEQERWEKRDPIGMLERKLRALRVADSRSLAAVHEEAFAAVAAII</sequence>
<dbReference type="Gene3D" id="3.40.50.970">
    <property type="match status" value="1"/>
</dbReference>
<dbReference type="PANTHER" id="PTHR11516">
    <property type="entry name" value="PYRUVATE DEHYDROGENASE E1 COMPONENT, ALPHA SUBUNIT BACTERIAL AND ORGANELLAR"/>
    <property type="match status" value="1"/>
</dbReference>
<dbReference type="STRING" id="1798653.A3G64_01310"/>
<dbReference type="SUPFAM" id="SSF52518">
    <property type="entry name" value="Thiamin diphosphate-binding fold (THDP-binding)"/>
    <property type="match status" value="1"/>
</dbReference>
<evidence type="ECO:0000256" key="2">
    <source>
        <dbReference type="ARBA" id="ARBA00023002"/>
    </source>
</evidence>
<evidence type="ECO:0000313" key="5">
    <source>
        <dbReference type="EMBL" id="OGZ02867.1"/>
    </source>
</evidence>
<dbReference type="InterPro" id="IPR029061">
    <property type="entry name" value="THDP-binding"/>
</dbReference>
<reference evidence="5 6" key="1">
    <citation type="journal article" date="2016" name="Nat. Commun.">
        <title>Thousands of microbial genomes shed light on interconnected biogeochemical processes in an aquifer system.</title>
        <authorList>
            <person name="Anantharaman K."/>
            <person name="Brown C.T."/>
            <person name="Hug L.A."/>
            <person name="Sharon I."/>
            <person name="Castelle C.J."/>
            <person name="Probst A.J."/>
            <person name="Thomas B.C."/>
            <person name="Singh A."/>
            <person name="Wilkins M.J."/>
            <person name="Karaoz U."/>
            <person name="Brodie E.L."/>
            <person name="Williams K.H."/>
            <person name="Hubbard S.S."/>
            <person name="Banfield J.F."/>
        </authorList>
    </citation>
    <scope>NUCLEOTIDE SEQUENCE [LARGE SCALE GENOMIC DNA]</scope>
</reference>
<organism evidence="5 6">
    <name type="scientific">Candidatus Liptonbacteria bacterium RIFCSPLOWO2_12_FULL_60_15</name>
    <dbReference type="NCBI Taxonomy" id="1798653"/>
    <lineage>
        <taxon>Bacteria</taxon>
        <taxon>Candidatus Liptoniibacteriota</taxon>
    </lineage>
</organism>
<comment type="caution">
    <text evidence="5">The sequence shown here is derived from an EMBL/GenBank/DDBJ whole genome shotgun (WGS) entry which is preliminary data.</text>
</comment>
<dbReference type="EMBL" id="MHLD01000004">
    <property type="protein sequence ID" value="OGZ02867.1"/>
    <property type="molecule type" value="Genomic_DNA"/>
</dbReference>
<dbReference type="CDD" id="cd02000">
    <property type="entry name" value="TPP_E1_PDC_ADC_BCADC"/>
    <property type="match status" value="1"/>
</dbReference>
<evidence type="ECO:0000256" key="3">
    <source>
        <dbReference type="ARBA" id="ARBA00023052"/>
    </source>
</evidence>
<dbReference type="PANTHER" id="PTHR11516:SF41">
    <property type="entry name" value="3-METHYL-2-OXOBUTANOATE DEHYDROGENASE SUBUNIT ALPHA"/>
    <property type="match status" value="1"/>
</dbReference>
<dbReference type="AlphaFoldDB" id="A0A1G2CNP6"/>
<keyword evidence="2" id="KW-0560">Oxidoreductase</keyword>
<dbReference type="InterPro" id="IPR001017">
    <property type="entry name" value="DH_E1"/>
</dbReference>
<evidence type="ECO:0000259" key="4">
    <source>
        <dbReference type="Pfam" id="PF00676"/>
    </source>
</evidence>